<dbReference type="PANTHER" id="PTHR47099:SF1">
    <property type="entry name" value="METHYLCOBAMIDE:COM METHYLTRANSFERASE MTBA"/>
    <property type="match status" value="1"/>
</dbReference>
<evidence type="ECO:0000313" key="3">
    <source>
        <dbReference type="Proteomes" id="UP000483379"/>
    </source>
</evidence>
<dbReference type="Pfam" id="PF01208">
    <property type="entry name" value="URO-D"/>
    <property type="match status" value="1"/>
</dbReference>
<reference evidence="2 3" key="1">
    <citation type="submission" date="2020-02" db="EMBL/GenBank/DDBJ databases">
        <title>Genome sequences of Thiorhodococcus mannitoliphagus and Thiorhodococcus minor, purple sulfur photosynthetic bacteria in the gammaproteobacterial family, Chromatiaceae.</title>
        <authorList>
            <person name="Aviles F.A."/>
            <person name="Meyer T.E."/>
            <person name="Kyndt J.A."/>
        </authorList>
    </citation>
    <scope>NUCLEOTIDE SEQUENCE [LARGE SCALE GENOMIC DNA]</scope>
    <source>
        <strain evidence="2 3">DSM 11518</strain>
    </source>
</reference>
<dbReference type="CDD" id="cd03465">
    <property type="entry name" value="URO-D_like"/>
    <property type="match status" value="1"/>
</dbReference>
<name>A0A6M0JT58_9GAMM</name>
<protein>
    <submittedName>
        <fullName evidence="2">Uroporphyrinogen decarboxylase</fullName>
    </submittedName>
</protein>
<dbReference type="GO" id="GO:0004853">
    <property type="term" value="F:uroporphyrinogen decarboxylase activity"/>
    <property type="evidence" value="ECO:0007669"/>
    <property type="project" value="InterPro"/>
</dbReference>
<dbReference type="AlphaFoldDB" id="A0A6M0JT58"/>
<dbReference type="RefSeq" id="WP_164450465.1">
    <property type="nucleotide sequence ID" value="NZ_JAAIJQ010000002.1"/>
</dbReference>
<comment type="caution">
    <text evidence="2">The sequence shown here is derived from an EMBL/GenBank/DDBJ whole genome shotgun (WGS) entry which is preliminary data.</text>
</comment>
<feature type="domain" description="Uroporphyrinogen decarboxylase (URO-D)" evidence="1">
    <location>
        <begin position="4"/>
        <end position="336"/>
    </location>
</feature>
<dbReference type="InterPro" id="IPR038071">
    <property type="entry name" value="UROD/MetE-like_sf"/>
</dbReference>
<keyword evidence="3" id="KW-1185">Reference proteome</keyword>
<dbReference type="InterPro" id="IPR052024">
    <property type="entry name" value="Methanogen_methyltrans"/>
</dbReference>
<organism evidence="2 3">
    <name type="scientific">Thiorhodococcus minor</name>
    <dbReference type="NCBI Taxonomy" id="57489"/>
    <lineage>
        <taxon>Bacteria</taxon>
        <taxon>Pseudomonadati</taxon>
        <taxon>Pseudomonadota</taxon>
        <taxon>Gammaproteobacteria</taxon>
        <taxon>Chromatiales</taxon>
        <taxon>Chromatiaceae</taxon>
        <taxon>Thiorhodococcus</taxon>
    </lineage>
</organism>
<dbReference type="EMBL" id="JAAIJQ010000002">
    <property type="protein sequence ID" value="NEV60419.1"/>
    <property type="molecule type" value="Genomic_DNA"/>
</dbReference>
<dbReference type="SUPFAM" id="SSF51726">
    <property type="entry name" value="UROD/MetE-like"/>
    <property type="match status" value="1"/>
</dbReference>
<evidence type="ECO:0000313" key="2">
    <source>
        <dbReference type="EMBL" id="NEV60419.1"/>
    </source>
</evidence>
<sequence length="341" mass="37062">MTGAERLRAAIAFESVDRVPVIAQVFGHASSLAGVALKDYLRDGELLARCQVAACRHYGLEAVFALMDAGVETEALGSRLRYRDSTYPTVEQYALDPHGEGIDQLPLDRACTAGRIPELLKATRRLRHDLGDAVLVIGCVTGPMTLAAQLMGLEAALYLAIDQASRFAELLDVTARFAQNCSRKQLEAGAHAVMLFDPVASPEVVPPQFYRELVLPRVREVLASQRQHGAAFTWIHVTGNTLPILRYYAQAGADLANIDFSTDLHQASQTLPRTCLNGNLKPLAFVNETPATIRAASERLLRDLGPRRGFILSPGCEIPLEARPETIAAMIAAARDSSNVH</sequence>
<proteinExistence type="predicted"/>
<dbReference type="Proteomes" id="UP000483379">
    <property type="component" value="Unassembled WGS sequence"/>
</dbReference>
<gene>
    <name evidence="2" type="ORF">G3446_00675</name>
</gene>
<accession>A0A6M0JT58</accession>
<dbReference type="Gene3D" id="3.20.20.210">
    <property type="match status" value="1"/>
</dbReference>
<evidence type="ECO:0000259" key="1">
    <source>
        <dbReference type="Pfam" id="PF01208"/>
    </source>
</evidence>
<dbReference type="InterPro" id="IPR000257">
    <property type="entry name" value="Uroporphyrinogen_deCOase"/>
</dbReference>
<dbReference type="PANTHER" id="PTHR47099">
    <property type="entry name" value="METHYLCOBAMIDE:COM METHYLTRANSFERASE MTBA"/>
    <property type="match status" value="1"/>
</dbReference>
<dbReference type="GO" id="GO:0006779">
    <property type="term" value="P:porphyrin-containing compound biosynthetic process"/>
    <property type="evidence" value="ECO:0007669"/>
    <property type="project" value="InterPro"/>
</dbReference>